<dbReference type="HOGENOM" id="CLU_079876_0_0_9"/>
<dbReference type="RefSeq" id="WP_005584228.1">
    <property type="nucleotide sequence ID" value="NZ_LT669839.1"/>
</dbReference>
<evidence type="ECO:0000259" key="1">
    <source>
        <dbReference type="Pfam" id="PF09989"/>
    </source>
</evidence>
<accession>M1ZJP3</accession>
<reference evidence="2 3" key="1">
    <citation type="submission" date="2016-11" db="EMBL/GenBank/DDBJ databases">
        <authorList>
            <person name="Manzoor S."/>
        </authorList>
    </citation>
    <scope>NUCLEOTIDE SEQUENCE [LARGE SCALE GENOMIC DNA]</scope>
    <source>
        <strain evidence="2">Clostridium ultunense strain Esp</strain>
    </source>
</reference>
<dbReference type="InterPro" id="IPR010327">
    <property type="entry name" value="FldB/FldC_alpha/beta"/>
</dbReference>
<dbReference type="EMBL" id="LT669839">
    <property type="protein sequence ID" value="SHD77719.1"/>
    <property type="molecule type" value="Genomic_DNA"/>
</dbReference>
<dbReference type="AlphaFoldDB" id="M1ZJP3"/>
<evidence type="ECO:0000313" key="3">
    <source>
        <dbReference type="Proteomes" id="UP000245423"/>
    </source>
</evidence>
<dbReference type="InterPro" id="IPR051805">
    <property type="entry name" value="Dehydratase_Activator_Redct"/>
</dbReference>
<proteinExistence type="predicted"/>
<name>M1ZJP3_9FIRM</name>
<dbReference type="Pfam" id="PF09989">
    <property type="entry name" value="DUF2229"/>
    <property type="match status" value="1"/>
</dbReference>
<organism evidence="2 3">
    <name type="scientific">[Clostridium] ultunense Esp</name>
    <dbReference type="NCBI Taxonomy" id="1288971"/>
    <lineage>
        <taxon>Bacteria</taxon>
        <taxon>Bacillati</taxon>
        <taxon>Bacillota</taxon>
        <taxon>Tissierellia</taxon>
        <taxon>Tissierellales</taxon>
        <taxon>Tepidimicrobiaceae</taxon>
        <taxon>Schnuerera</taxon>
    </lineage>
</organism>
<dbReference type="InterPro" id="IPR018709">
    <property type="entry name" value="CoA_activase_DUF2229"/>
</dbReference>
<keyword evidence="3" id="KW-1185">Reference proteome</keyword>
<gene>
    <name evidence="2" type="ORF">CUESP1_2368</name>
</gene>
<protein>
    <recommendedName>
        <fullName evidence="1">DUF2229 domain-containing protein</fullName>
    </recommendedName>
</protein>
<dbReference type="Gene3D" id="3.40.50.11900">
    <property type="match status" value="1"/>
</dbReference>
<dbReference type="Pfam" id="PF06050">
    <property type="entry name" value="HGD-D"/>
    <property type="match status" value="1"/>
</dbReference>
<evidence type="ECO:0000313" key="2">
    <source>
        <dbReference type="EMBL" id="SHD77719.1"/>
    </source>
</evidence>
<feature type="domain" description="DUF2229" evidence="1">
    <location>
        <begin position="4"/>
        <end position="225"/>
    </location>
</feature>
<dbReference type="OrthoDB" id="9780120at2"/>
<dbReference type="PANTHER" id="PTHR32329">
    <property type="entry name" value="BIFUNCTIONAL PROTEIN [INCLUDES 2-HYDROXYACYL-COA DEHYDRATASE (N-TER) AND ITS ACTIVATOR DOMAIN (C_TERM)-RELATED"/>
    <property type="match status" value="1"/>
</dbReference>
<dbReference type="PANTHER" id="PTHR32329:SF2">
    <property type="entry name" value="BIFUNCTIONAL PROTEIN [INCLUDES 2-HYDROXYACYL-COA DEHYDRATASE (N-TER) AND ITS ACTIVATOR DOMAIN (C_TERM)"/>
    <property type="match status" value="1"/>
</dbReference>
<sequence length="333" mass="38425">MKNKVGIPRGMFYYDYYLLWKEFFNNLDVEVVPSPKTNKDILNKGVHTCVDEACLPVKVFHGHVDYLKDKVNYIFIPKFISIYPKEYCCPKHLGLPDMVRHSIEGLPEIIDPEINLRKSDKTLKKAVLNTGKYFTKSSKKIYRAFNEAYNQFFKDVDLMSRGVVPINAVGLYDDLSFNIKEGNETFKRKILFLGHSYNIYDDYINMNIVSKLKKRKTKVITAEMVDEESIRYYASKLPKRMFWTHGQRIVGAAYALIEGRAVDGIIYISAFGCGLDSVLMDLVERTAKGNKIPFTLLTIDEQTGEAGINTRIEAFLDMLEWRDNNEDNFSTYG</sequence>
<dbReference type="Proteomes" id="UP000245423">
    <property type="component" value="Chromosome 1"/>
</dbReference>